<reference evidence="4" key="2">
    <citation type="submission" date="2016-08" db="EMBL/GenBank/DDBJ databases">
        <authorList>
            <person name="Holder M.E."/>
            <person name="Ajami N.J."/>
            <person name="Petrosino J.F."/>
        </authorList>
    </citation>
    <scope>NUCLEOTIDE SEQUENCE [LARGE SCALE GENOMIC DNA]</scope>
    <source>
        <strain evidence="4">F0677</strain>
    </source>
</reference>
<dbReference type="Proteomes" id="UP000266262">
    <property type="component" value="Unassembled WGS sequence"/>
</dbReference>
<dbReference type="RefSeq" id="WP_022513831.1">
    <property type="nucleotide sequence ID" value="NZ_CP017037.1"/>
</dbReference>
<keyword evidence="1" id="KW-0812">Transmembrane</keyword>
<evidence type="ECO:0000313" key="4">
    <source>
        <dbReference type="Proteomes" id="UP000094757"/>
    </source>
</evidence>
<feature type="transmembrane region" description="Helical" evidence="1">
    <location>
        <begin position="30"/>
        <end position="56"/>
    </location>
</feature>
<feature type="transmembrane region" description="Helical" evidence="1">
    <location>
        <begin position="187"/>
        <end position="204"/>
    </location>
</feature>
<dbReference type="Proteomes" id="UP000094757">
    <property type="component" value="Chromosome"/>
</dbReference>
<evidence type="ECO:0000313" key="2">
    <source>
        <dbReference type="EMBL" id="AOH39209.1"/>
    </source>
</evidence>
<dbReference type="OrthoDB" id="1631889at2"/>
<feature type="transmembrane region" description="Helical" evidence="1">
    <location>
        <begin position="131"/>
        <end position="152"/>
    </location>
</feature>
<reference evidence="2" key="1">
    <citation type="submission" date="2016-08" db="EMBL/GenBank/DDBJ databases">
        <authorList>
            <person name="Seilhamer J.J."/>
        </authorList>
    </citation>
    <scope>NUCLEOTIDE SEQUENCE [LARGE SCALE GENOMIC DNA]</scope>
    <source>
        <strain evidence="2">F0677</strain>
    </source>
</reference>
<feature type="transmembrane region" description="Helical" evidence="1">
    <location>
        <begin position="224"/>
        <end position="243"/>
    </location>
</feature>
<evidence type="ECO:0000313" key="3">
    <source>
        <dbReference type="EMBL" id="RID94897.1"/>
    </source>
</evidence>
<feature type="transmembrane region" description="Helical" evidence="1">
    <location>
        <begin position="275"/>
        <end position="293"/>
    </location>
</feature>
<feature type="transmembrane region" description="Helical" evidence="1">
    <location>
        <begin position="7"/>
        <end position="24"/>
    </location>
</feature>
<dbReference type="EMBL" id="QWKU01000001">
    <property type="protein sequence ID" value="RID94897.1"/>
    <property type="molecule type" value="Genomic_DNA"/>
</dbReference>
<sequence length="323" mass="36459">MDFLTSLFTLFNIGFLSHLVARLTGANASILIFCGLLIVGATPFQIAGIMVSYLVLIKLALFTQGRQLTFKNFQIFRGWILWASLAVTFAALFIYPFGALTLFLLMFLLELTIRLGYYVPEQLRIPLNTRILYIAIASALMVLGVTLTQYIPAETYKYLGISAALLSCGFFWWVGNDRKRFQNIWDYLVISSFFFSGLFGFEFSDWVLDLHRAEPTKNRLTENLPLIMIPAFFIAMLASNLLFNIFPLSGMVLVLFGTLCIRLFGFYMVSGRGKMSIIALAFTILAVICVLLVDPKLTGFDNAFDNLMNSTFMFSLDSIKSLF</sequence>
<keyword evidence="5" id="KW-1185">Reference proteome</keyword>
<feature type="transmembrane region" description="Helical" evidence="1">
    <location>
        <begin position="76"/>
        <end position="95"/>
    </location>
</feature>
<name>A0A1B3WE18_9FIRM</name>
<feature type="transmembrane region" description="Helical" evidence="1">
    <location>
        <begin position="158"/>
        <end position="175"/>
    </location>
</feature>
<keyword evidence="1" id="KW-0472">Membrane</keyword>
<dbReference type="STRING" id="39950.BCB69_04065"/>
<reference evidence="3 5" key="3">
    <citation type="submission" date="2018-08" db="EMBL/GenBank/DDBJ databases">
        <title>Draft genome sequence of Dialister pneumosintes KCOM 1685.</title>
        <authorList>
            <person name="Kook J.-K."/>
            <person name="Park S.-N."/>
            <person name="Lim Y.K."/>
        </authorList>
    </citation>
    <scope>NUCLEOTIDE SEQUENCE [LARGE SCALE GENOMIC DNA]</scope>
    <source>
        <strain evidence="3 5">KCOM 1685</strain>
    </source>
</reference>
<dbReference type="AlphaFoldDB" id="A0A1B3WE18"/>
<protein>
    <submittedName>
        <fullName evidence="2">Uncharacterized protein</fullName>
    </submittedName>
</protein>
<evidence type="ECO:0000256" key="1">
    <source>
        <dbReference type="SAM" id="Phobius"/>
    </source>
</evidence>
<dbReference type="EMBL" id="CP017037">
    <property type="protein sequence ID" value="AOH39209.1"/>
    <property type="molecule type" value="Genomic_DNA"/>
</dbReference>
<proteinExistence type="predicted"/>
<gene>
    <name evidence="2" type="ORF">BCB69_04065</name>
    <name evidence="3" type="ORF">DX915_05345</name>
</gene>
<feature type="transmembrane region" description="Helical" evidence="1">
    <location>
        <begin position="101"/>
        <end position="119"/>
    </location>
</feature>
<dbReference type="KEGG" id="dpn:BCB69_04065"/>
<feature type="transmembrane region" description="Helical" evidence="1">
    <location>
        <begin position="250"/>
        <end position="269"/>
    </location>
</feature>
<accession>A0A1B3WE18</accession>
<evidence type="ECO:0000313" key="5">
    <source>
        <dbReference type="Proteomes" id="UP000266262"/>
    </source>
</evidence>
<keyword evidence="1" id="KW-1133">Transmembrane helix</keyword>
<organism evidence="2 4">
    <name type="scientific">Dialister pneumosintes</name>
    <dbReference type="NCBI Taxonomy" id="39950"/>
    <lineage>
        <taxon>Bacteria</taxon>
        <taxon>Bacillati</taxon>
        <taxon>Bacillota</taxon>
        <taxon>Negativicutes</taxon>
        <taxon>Veillonellales</taxon>
        <taxon>Veillonellaceae</taxon>
        <taxon>Dialister</taxon>
    </lineage>
</organism>